<name>A0A6A4M834_9ERIC</name>
<accession>A0A6A4M834</accession>
<dbReference type="InterPro" id="IPR050191">
    <property type="entry name" value="ATP-dep_DNA_ligase"/>
</dbReference>
<dbReference type="InterPro" id="IPR012309">
    <property type="entry name" value="DNA_ligase_ATP-dep_C"/>
</dbReference>
<reference evidence="11 12" key="1">
    <citation type="journal article" date="2019" name="Genome Biol. Evol.">
        <title>The Rhododendron genome and chromosomal organization provide insight into shared whole-genome duplications across the heath family (Ericaceae).</title>
        <authorList>
            <person name="Soza V.L."/>
            <person name="Lindsley D."/>
            <person name="Waalkes A."/>
            <person name="Ramage E."/>
            <person name="Patwardhan R.P."/>
            <person name="Burton J.N."/>
            <person name="Adey A."/>
            <person name="Kumar A."/>
            <person name="Qiu R."/>
            <person name="Shendure J."/>
            <person name="Hall B."/>
        </authorList>
    </citation>
    <scope>NUCLEOTIDE SEQUENCE [LARGE SCALE GENOMIC DNA]</scope>
    <source>
        <strain evidence="11">RSF 1966-606</strain>
    </source>
</reference>
<dbReference type="InterPro" id="IPR012310">
    <property type="entry name" value="DNA_ligase_ATP-dep_cent"/>
</dbReference>
<keyword evidence="5" id="KW-0227">DNA damage</keyword>
<dbReference type="Gene3D" id="2.40.50.140">
    <property type="entry name" value="Nucleic acid-binding proteins"/>
    <property type="match status" value="1"/>
</dbReference>
<dbReference type="PROSITE" id="PS00697">
    <property type="entry name" value="DNA_LIGASE_A1"/>
    <property type="match status" value="1"/>
</dbReference>
<dbReference type="Pfam" id="PF01068">
    <property type="entry name" value="DNA_ligase_A_M"/>
    <property type="match status" value="2"/>
</dbReference>
<dbReference type="Pfam" id="PF04679">
    <property type="entry name" value="DNA_ligase_A_C"/>
    <property type="match status" value="1"/>
</dbReference>
<evidence type="ECO:0000256" key="6">
    <source>
        <dbReference type="ARBA" id="ARBA00022840"/>
    </source>
</evidence>
<comment type="similarity">
    <text evidence="1">Belongs to the ATP-dependent DNA ligase family.</text>
</comment>
<dbReference type="InterPro" id="IPR012340">
    <property type="entry name" value="NA-bd_OB-fold"/>
</dbReference>
<dbReference type="PANTHER" id="PTHR45674">
    <property type="entry name" value="DNA LIGASE 1/3 FAMILY MEMBER"/>
    <property type="match status" value="1"/>
</dbReference>
<organism evidence="11 12">
    <name type="scientific">Rhododendron williamsianum</name>
    <dbReference type="NCBI Taxonomy" id="262921"/>
    <lineage>
        <taxon>Eukaryota</taxon>
        <taxon>Viridiplantae</taxon>
        <taxon>Streptophyta</taxon>
        <taxon>Embryophyta</taxon>
        <taxon>Tracheophyta</taxon>
        <taxon>Spermatophyta</taxon>
        <taxon>Magnoliopsida</taxon>
        <taxon>eudicotyledons</taxon>
        <taxon>Gunneridae</taxon>
        <taxon>Pentapetalae</taxon>
        <taxon>asterids</taxon>
        <taxon>Ericales</taxon>
        <taxon>Ericaceae</taxon>
        <taxon>Ericoideae</taxon>
        <taxon>Rhodoreae</taxon>
        <taxon>Rhododendron</taxon>
    </lineage>
</organism>
<dbReference type="GO" id="GO:0003677">
    <property type="term" value="F:DNA binding"/>
    <property type="evidence" value="ECO:0007669"/>
    <property type="project" value="InterPro"/>
</dbReference>
<evidence type="ECO:0000256" key="2">
    <source>
        <dbReference type="ARBA" id="ARBA00022598"/>
    </source>
</evidence>
<sequence length="1630" mass="183340">MTSSLSSAIRQQQQPSMSTSQTLTLDSSTLFLTSHTTLSLQSPPLSFSLLSTHSPLPPLPSDFPQSKLIPRTRFIVDGFRSSGDHSVSYFLSHFHSDHYAGLNPNWSKGIIFCSHTTARLLIEVLKISSLFVVPLSLSEPVLIDGCEVSLIDANHCPGAVQFLFRIPGSGGGKSETYVHTGDFRYCDSMKLELGLTEFVGCDAVFLDTTYCDPKFLFPSQEESIEYIVSVIERFGVENEGSVKSVLFLVATYVIGKERILLEIARRCKRKILVDSRKLAILRVLGLGKDDAFTEEESESDVHVVGWNVLGETWPYFRPNFVKVKEIMNERGYSKVVGFVPTGWTYEVKRNKFAVRTKDEFEIHLVPYSEHSNYDELREYVRFLKPKRVIPTVGADVEKLDSKHADSMRKHFAGLVDEMAIKQEFLMGFHRCTQGTDGIVEKDSTIGQNKMDQFKEVQSPQFKPQDENDQRIVLDSSSFGREPVAQDIALLSDSEKEELIQQLRDCLPTWVTELQMINLLSSSGGNIVDAVSNFYERELEFHDQIIPCASADCTLQTSPLNKSASPAKPCFVNNPLGNVVASLDKKLKSPSTRNLTKSSNSTGKKRRNVDNKPNKKARSNSSLESTTQKQSTITSFFTKRGPYVSQCSGVETLLEESPNDKNMMPSDPIKSYKEELDQFIQIIHGSESLRSYAAAILEETKGDINMALDKYYSNPPEPYLCENENRLVDVGRSVRDGPSHSNCSSHVEKVPSDSEVLENMENLSVSILSPENAATTPVSLPAEQYSPAEHGWCLFVHLKLNKFLKFLTLPVEYQDACLLEIICPWFIVFSNWNDLLTWGDICAACWRHGKPAPYLHLARTFDLVEGEKGKIKATSMLCNMFRSLLALSPEDVLPAVYLCTNKIAPDYENKWSSGCRRTNVLASFLNDVFRGLGVVCMELNIGGSIVVAALEEACGTKRSKIKELYDSLGDLGDVAQLCRQTQSLLAPPPPLSIQGVFSVLWKIRYGLNDMVMVSDNVSNPRFIMEIVSEQTGSRSTARKKSLIVSLMRSCREKEMKFLVRTLVRNLRIGAMMRTVLPALAHAVVMNASLHERTVENLKEQLQVRFEFSVLYMKFPCLSAAMIESYNILPNLDLLVPCLLEKGIAFSSVTLRMVPGIPIKPMLAKITNGIPQVLKNFQNKAFTCEYKYDGQRAQIHRLADGSVRVFSRNGDETTARFPDLVNIIQESCGPAAATFIIGVIFLSQVVAVDRKNGCKILSFQELSSRERGSKDSLITVDSIKVDICVLVFDIMFANGEQVYMTIERATREHNYSRQVTRAVVHYWQDANSKRWRRSTGDVELRRKVKENSGKVVPSDLESELAGDAFYRRELLSFPLRQRRKYFKDLFGSEKLGYFEYAKETTIEADDASLSSESTQMKMKSFLDDALSSSCEGIMVKSLDVDAGYSPSKRSDSWLKVKRDYVEGLGDSLDLVPIGAWHGNGRKAGWYSPFLMACYEPDTQEFQSVCRVMSGFSDSFYIENDRKFLKMTLVQMKEFFSGDKMLSRKPLYYQTAEVPDMWFSPELVWEIRGADFTVSPVHKAAIGLVHPSRGISIRFPRFVRSVSDRKPEECSTSTDVADMFHSQTRKMDVSTEG</sequence>
<dbReference type="SUPFAM" id="SSF56281">
    <property type="entry name" value="Metallo-hydrolase/oxidoreductase"/>
    <property type="match status" value="1"/>
</dbReference>
<keyword evidence="8" id="KW-0539">Nucleus</keyword>
<evidence type="ECO:0000313" key="11">
    <source>
        <dbReference type="EMBL" id="KAE9466735.1"/>
    </source>
</evidence>
<evidence type="ECO:0000256" key="7">
    <source>
        <dbReference type="ARBA" id="ARBA00023204"/>
    </source>
</evidence>
<evidence type="ECO:0000256" key="8">
    <source>
        <dbReference type="ARBA" id="ARBA00023242"/>
    </source>
</evidence>
<keyword evidence="6" id="KW-0067">ATP-binding</keyword>
<dbReference type="SUPFAM" id="SSF56091">
    <property type="entry name" value="DNA ligase/mRNA capping enzyme, catalytic domain"/>
    <property type="match status" value="2"/>
</dbReference>
<dbReference type="InterPro" id="IPR036599">
    <property type="entry name" value="DNA_ligase_N_sf"/>
</dbReference>
<dbReference type="Gene3D" id="3.40.50.12650">
    <property type="match status" value="1"/>
</dbReference>
<dbReference type="EMBL" id="QEFC01000080">
    <property type="protein sequence ID" value="KAE9466735.1"/>
    <property type="molecule type" value="Genomic_DNA"/>
</dbReference>
<dbReference type="GO" id="GO:0006273">
    <property type="term" value="P:lagging strand elongation"/>
    <property type="evidence" value="ECO:0007669"/>
    <property type="project" value="TreeGrafter"/>
</dbReference>
<dbReference type="CDD" id="cd16273">
    <property type="entry name" value="SNM1A-1C-like_MBL-fold"/>
    <property type="match status" value="1"/>
</dbReference>
<evidence type="ECO:0000259" key="10">
    <source>
        <dbReference type="PROSITE" id="PS50160"/>
    </source>
</evidence>
<dbReference type="PROSITE" id="PS50160">
    <property type="entry name" value="DNA_LIGASE_A3"/>
    <property type="match status" value="1"/>
</dbReference>
<feature type="region of interest" description="Disordered" evidence="9">
    <location>
        <begin position="1"/>
        <end position="21"/>
    </location>
</feature>
<evidence type="ECO:0000256" key="3">
    <source>
        <dbReference type="ARBA" id="ARBA00022705"/>
    </source>
</evidence>
<dbReference type="CDD" id="cd07969">
    <property type="entry name" value="OBF_DNA_ligase_I"/>
    <property type="match status" value="1"/>
</dbReference>
<dbReference type="Proteomes" id="UP000428333">
    <property type="component" value="Linkage Group LG01"/>
</dbReference>
<dbReference type="GO" id="GO:0003910">
    <property type="term" value="F:DNA ligase (ATP) activity"/>
    <property type="evidence" value="ECO:0007669"/>
    <property type="project" value="InterPro"/>
</dbReference>
<dbReference type="FunFam" id="3.40.50.12650:FF:000006">
    <property type="entry name" value="DNA ligase"/>
    <property type="match status" value="1"/>
</dbReference>
<feature type="compositionally biased region" description="Polar residues" evidence="9">
    <location>
        <begin position="618"/>
        <end position="629"/>
    </location>
</feature>
<feature type="compositionally biased region" description="Polar residues" evidence="9">
    <location>
        <begin position="1"/>
        <end position="10"/>
    </location>
</feature>
<dbReference type="InterPro" id="IPR036866">
    <property type="entry name" value="RibonucZ/Hydroxyglut_hydro"/>
</dbReference>
<dbReference type="GO" id="GO:0005524">
    <property type="term" value="F:ATP binding"/>
    <property type="evidence" value="ECO:0007669"/>
    <property type="project" value="UniProtKB-KW"/>
</dbReference>
<dbReference type="CDD" id="cd07900">
    <property type="entry name" value="Adenylation_DNA_ligase_I_Euk"/>
    <property type="match status" value="1"/>
</dbReference>
<comment type="caution">
    <text evidence="11">The sequence shown here is derived from an EMBL/GenBank/DDBJ whole genome shotgun (WGS) entry which is preliminary data.</text>
</comment>
<dbReference type="Gene3D" id="1.10.3260.10">
    <property type="entry name" value="DNA ligase, ATP-dependent, N-terminal domain"/>
    <property type="match status" value="1"/>
</dbReference>
<dbReference type="Gene3D" id="3.30.1490.70">
    <property type="match status" value="1"/>
</dbReference>
<keyword evidence="4" id="KW-0547">Nucleotide-binding</keyword>
<evidence type="ECO:0000256" key="1">
    <source>
        <dbReference type="ARBA" id="ARBA00007572"/>
    </source>
</evidence>
<feature type="compositionally biased region" description="Low complexity" evidence="9">
    <location>
        <begin position="11"/>
        <end position="21"/>
    </location>
</feature>
<evidence type="ECO:0000313" key="12">
    <source>
        <dbReference type="Proteomes" id="UP000428333"/>
    </source>
</evidence>
<evidence type="ECO:0000256" key="4">
    <source>
        <dbReference type="ARBA" id="ARBA00022741"/>
    </source>
</evidence>
<feature type="region of interest" description="Disordered" evidence="9">
    <location>
        <begin position="583"/>
        <end position="629"/>
    </location>
</feature>
<feature type="domain" description="ATP-dependent DNA ligase family profile" evidence="10">
    <location>
        <begin position="1274"/>
        <end position="1493"/>
    </location>
</feature>
<evidence type="ECO:0000256" key="5">
    <source>
        <dbReference type="ARBA" id="ARBA00022763"/>
    </source>
</evidence>
<protein>
    <recommendedName>
        <fullName evidence="10">ATP-dependent DNA ligase family profile domain-containing protein</fullName>
    </recommendedName>
</protein>
<proteinExistence type="inferred from homology"/>
<dbReference type="GO" id="GO:0006310">
    <property type="term" value="P:DNA recombination"/>
    <property type="evidence" value="ECO:0007669"/>
    <property type="project" value="InterPro"/>
</dbReference>
<dbReference type="Gene3D" id="3.30.470.30">
    <property type="entry name" value="DNA ligase/mRNA capping enzyme"/>
    <property type="match status" value="1"/>
</dbReference>
<dbReference type="InterPro" id="IPR016059">
    <property type="entry name" value="DNA_ligase_ATP-dep_CS"/>
</dbReference>
<dbReference type="GO" id="GO:0006281">
    <property type="term" value="P:DNA repair"/>
    <property type="evidence" value="ECO:0007669"/>
    <property type="project" value="UniProtKB-KW"/>
</dbReference>
<evidence type="ECO:0000256" key="9">
    <source>
        <dbReference type="SAM" id="MobiDB-lite"/>
    </source>
</evidence>
<keyword evidence="12" id="KW-1185">Reference proteome</keyword>
<dbReference type="InterPro" id="IPR012308">
    <property type="entry name" value="DNA_ligase_ATP-dep_N"/>
</dbReference>
<feature type="compositionally biased region" description="Polar residues" evidence="9">
    <location>
        <begin position="588"/>
        <end position="601"/>
    </location>
</feature>
<keyword evidence="2" id="KW-0436">Ligase</keyword>
<dbReference type="SUPFAM" id="SSF50249">
    <property type="entry name" value="Nucleic acid-binding proteins"/>
    <property type="match status" value="1"/>
</dbReference>
<dbReference type="PANTHER" id="PTHR45674:SF9">
    <property type="entry name" value="DNA LIGASE 3"/>
    <property type="match status" value="1"/>
</dbReference>
<dbReference type="InterPro" id="IPR011084">
    <property type="entry name" value="DRMBL"/>
</dbReference>
<dbReference type="Pfam" id="PF07522">
    <property type="entry name" value="DRMBL"/>
    <property type="match status" value="1"/>
</dbReference>
<gene>
    <name evidence="11" type="ORF">C3L33_01380</name>
</gene>
<keyword evidence="7" id="KW-0234">DNA repair</keyword>
<dbReference type="OrthoDB" id="206088at2759"/>
<keyword evidence="3" id="KW-0235">DNA replication</keyword>
<dbReference type="Pfam" id="PF04675">
    <property type="entry name" value="DNA_ligase_A_N"/>
    <property type="match status" value="2"/>
</dbReference>
<dbReference type="SUPFAM" id="SSF117018">
    <property type="entry name" value="ATP-dependent DNA ligase DNA-binding domain"/>
    <property type="match status" value="1"/>
</dbReference>
<feature type="non-terminal residue" evidence="11">
    <location>
        <position position="1"/>
    </location>
</feature>
<dbReference type="Gene3D" id="3.60.15.10">
    <property type="entry name" value="Ribonuclease Z/Hydroxyacylglutathione hydrolase-like"/>
    <property type="match status" value="1"/>
</dbReference>
<dbReference type="FunFam" id="2.40.50.140:FF:000220">
    <property type="entry name" value="DNA ligase"/>
    <property type="match status" value="1"/>
</dbReference>